<dbReference type="GO" id="GO:0006508">
    <property type="term" value="P:proteolysis"/>
    <property type="evidence" value="ECO:0007669"/>
    <property type="project" value="UniProtKB-KW"/>
</dbReference>
<feature type="domain" description="Aminopeptidase N-like N-terminal" evidence="15">
    <location>
        <begin position="52"/>
        <end position="224"/>
    </location>
</feature>
<keyword evidence="7" id="KW-0479">Metal-binding</keyword>
<dbReference type="GO" id="GO:0008237">
    <property type="term" value="F:metallopeptidase activity"/>
    <property type="evidence" value="ECO:0007669"/>
    <property type="project" value="UniProtKB-KW"/>
</dbReference>
<dbReference type="CDD" id="cd09603">
    <property type="entry name" value="M1_APN_like"/>
    <property type="match status" value="1"/>
</dbReference>
<dbReference type="RefSeq" id="WP_141998968.1">
    <property type="nucleotide sequence ID" value="NZ_VFML01000001.1"/>
</dbReference>
<proteinExistence type="inferred from homology"/>
<dbReference type="OrthoDB" id="100605at2"/>
<dbReference type="InterPro" id="IPR042097">
    <property type="entry name" value="Aminopeptidase_N-like_N_sf"/>
</dbReference>
<dbReference type="InterPro" id="IPR027268">
    <property type="entry name" value="Peptidase_M4/M1_CTD_sf"/>
</dbReference>
<evidence type="ECO:0000256" key="3">
    <source>
        <dbReference type="ARBA" id="ARBA00010136"/>
    </source>
</evidence>
<comment type="similarity">
    <text evidence="3">Belongs to the peptidase M1 family.</text>
</comment>
<evidence type="ECO:0000256" key="11">
    <source>
        <dbReference type="ARBA" id="ARBA00029811"/>
    </source>
</evidence>
<evidence type="ECO:0000313" key="16">
    <source>
        <dbReference type="EMBL" id="TQJ03321.1"/>
    </source>
</evidence>
<dbReference type="InterPro" id="IPR045357">
    <property type="entry name" value="Aminopeptidase_N-like_N"/>
</dbReference>
<evidence type="ECO:0000256" key="9">
    <source>
        <dbReference type="ARBA" id="ARBA00022833"/>
    </source>
</evidence>
<evidence type="ECO:0000259" key="14">
    <source>
        <dbReference type="Pfam" id="PF01433"/>
    </source>
</evidence>
<feature type="chain" id="PRO_5038605317" description="Aminopeptidase N" evidence="13">
    <location>
        <begin position="23"/>
        <end position="510"/>
    </location>
</feature>
<dbReference type="Gene3D" id="1.10.390.10">
    <property type="entry name" value="Neutral Protease Domain 2"/>
    <property type="match status" value="1"/>
</dbReference>
<dbReference type="PRINTS" id="PR00756">
    <property type="entry name" value="ALADIPTASE"/>
</dbReference>
<evidence type="ECO:0000256" key="10">
    <source>
        <dbReference type="ARBA" id="ARBA00023049"/>
    </source>
</evidence>
<evidence type="ECO:0000256" key="1">
    <source>
        <dbReference type="ARBA" id="ARBA00000098"/>
    </source>
</evidence>
<feature type="domain" description="Peptidase M1 membrane alanine aminopeptidase" evidence="14">
    <location>
        <begin position="316"/>
        <end position="459"/>
    </location>
</feature>
<evidence type="ECO:0000256" key="12">
    <source>
        <dbReference type="ARBA" id="ARBA00031533"/>
    </source>
</evidence>
<evidence type="ECO:0000256" key="5">
    <source>
        <dbReference type="ARBA" id="ARBA00015611"/>
    </source>
</evidence>
<dbReference type="InterPro" id="IPR001930">
    <property type="entry name" value="Peptidase_M1"/>
</dbReference>
<dbReference type="Gene3D" id="2.60.40.1730">
    <property type="entry name" value="tricorn interacting facor f3 domain"/>
    <property type="match status" value="1"/>
</dbReference>
<evidence type="ECO:0000256" key="7">
    <source>
        <dbReference type="ARBA" id="ARBA00022723"/>
    </source>
</evidence>
<comment type="cofactor">
    <cofactor evidence="2">
        <name>Zn(2+)</name>
        <dbReference type="ChEBI" id="CHEBI:29105"/>
    </cofactor>
</comment>
<evidence type="ECO:0000256" key="8">
    <source>
        <dbReference type="ARBA" id="ARBA00022801"/>
    </source>
</evidence>
<dbReference type="GO" id="GO:0008270">
    <property type="term" value="F:zinc ion binding"/>
    <property type="evidence" value="ECO:0007669"/>
    <property type="project" value="InterPro"/>
</dbReference>
<keyword evidence="8" id="KW-0378">Hydrolase</keyword>
<dbReference type="InterPro" id="IPR014782">
    <property type="entry name" value="Peptidase_M1_dom"/>
</dbReference>
<dbReference type="GO" id="GO:0016285">
    <property type="term" value="F:alanyl aminopeptidase activity"/>
    <property type="evidence" value="ECO:0007669"/>
    <property type="project" value="UniProtKB-EC"/>
</dbReference>
<evidence type="ECO:0000256" key="6">
    <source>
        <dbReference type="ARBA" id="ARBA00022670"/>
    </source>
</evidence>
<comment type="caution">
    <text evidence="16">The sequence shown here is derived from an EMBL/GenBank/DDBJ whole genome shotgun (WGS) entry which is preliminary data.</text>
</comment>
<keyword evidence="9" id="KW-0862">Zinc</keyword>
<evidence type="ECO:0000256" key="4">
    <source>
        <dbReference type="ARBA" id="ARBA00012564"/>
    </source>
</evidence>
<dbReference type="Proteomes" id="UP000320876">
    <property type="component" value="Unassembled WGS sequence"/>
</dbReference>
<dbReference type="SUPFAM" id="SSF55486">
    <property type="entry name" value="Metalloproteases ('zincins'), catalytic domain"/>
    <property type="match status" value="1"/>
</dbReference>
<dbReference type="Pfam" id="PF17900">
    <property type="entry name" value="Peptidase_M1_N"/>
    <property type="match status" value="1"/>
</dbReference>
<dbReference type="EC" id="3.4.11.2" evidence="4"/>
<dbReference type="PANTHER" id="PTHR11533">
    <property type="entry name" value="PROTEASE M1 ZINC METALLOPROTEASE"/>
    <property type="match status" value="1"/>
</dbReference>
<dbReference type="EMBL" id="VFML01000001">
    <property type="protein sequence ID" value="TQJ03321.1"/>
    <property type="molecule type" value="Genomic_DNA"/>
</dbReference>
<keyword evidence="17" id="KW-1185">Reference proteome</keyword>
<dbReference type="Pfam" id="PF01433">
    <property type="entry name" value="Peptidase_M1"/>
    <property type="match status" value="1"/>
</dbReference>
<sequence length="510" mass="54604">MRIRSRAALGAACTGLATVLLAGTAGAVPGGGAPGVGDGYYPGAGNGGYDVLHYDLRLTYTPETDRLTGTTTILATATQDLSSFNLDFALDVESVRVNSAPARFGTDPADPSELVVTPNRPLAKGQFALVTVKYSGIPSEVEVDGSTAWKRTATGALAVDEPQISEWWFPANDHPSDKATYDVAIEVPDGISALSNGDLVRRSKQRAGWTRWHWRSTQPQATYLAFLAVGEYQVRQSSTPDGQPFITAYDPALGASLPAAMASIERTPEVTEFLAGKFGPYPFEAQGGVATTGLGFALENQTRSVYGQPFFRAGANTSVVAHEVAHQWFGNAVSLGEWSDIWLNEGFASYAEFLWSEHQGEGTADELAEYLYNRHPAGDDFWQVLPGDPGPENQFHSAVYDRGAMAVHALRKAVGDEDFFTILRGWQERYTGGDARIRDFIALSEAISGKPLSDLFQTWLFTAGKPATSPNGESAAASAATVARTAGGGLAVPESYPQIRANHEHLHTHG</sequence>
<organism evidence="16 17">
    <name type="scientific">Amycolatopsis cihanbeyliensis</name>
    <dbReference type="NCBI Taxonomy" id="1128664"/>
    <lineage>
        <taxon>Bacteria</taxon>
        <taxon>Bacillati</taxon>
        <taxon>Actinomycetota</taxon>
        <taxon>Actinomycetes</taxon>
        <taxon>Pseudonocardiales</taxon>
        <taxon>Pseudonocardiaceae</taxon>
        <taxon>Amycolatopsis</taxon>
    </lineage>
</organism>
<evidence type="ECO:0000259" key="15">
    <source>
        <dbReference type="Pfam" id="PF17900"/>
    </source>
</evidence>
<reference evidence="16 17" key="1">
    <citation type="submission" date="2019-06" db="EMBL/GenBank/DDBJ databases">
        <title>Sequencing the genomes of 1000 actinobacteria strains.</title>
        <authorList>
            <person name="Klenk H.-P."/>
        </authorList>
    </citation>
    <scope>NUCLEOTIDE SEQUENCE [LARGE SCALE GENOMIC DNA]</scope>
    <source>
        <strain evidence="16 17">DSM 45679</strain>
    </source>
</reference>
<dbReference type="PANTHER" id="PTHR11533:SF297">
    <property type="entry name" value="AMINOPEPTIDASE N"/>
    <property type="match status" value="1"/>
</dbReference>
<gene>
    <name evidence="16" type="ORF">FB471_3077</name>
</gene>
<protein>
    <recommendedName>
        <fullName evidence="5">Aminopeptidase N</fullName>
        <ecNumber evidence="4">3.4.11.2</ecNumber>
    </recommendedName>
    <alternativeName>
        <fullName evidence="11">Alanine aminopeptidase</fullName>
    </alternativeName>
    <alternativeName>
        <fullName evidence="12">Lysyl aminopeptidase</fullName>
    </alternativeName>
</protein>
<evidence type="ECO:0000256" key="13">
    <source>
        <dbReference type="SAM" id="SignalP"/>
    </source>
</evidence>
<comment type="catalytic activity">
    <reaction evidence="1">
        <text>Release of an N-terminal amino acid, Xaa-|-Yaa- from a peptide, amide or arylamide. Xaa is preferably Ala, but may be most amino acids including Pro (slow action). When a terminal hydrophobic residue is followed by a prolyl residue, the two may be released as an intact Xaa-Pro dipeptide.</text>
        <dbReference type="EC" id="3.4.11.2"/>
    </reaction>
</comment>
<evidence type="ECO:0000256" key="2">
    <source>
        <dbReference type="ARBA" id="ARBA00001947"/>
    </source>
</evidence>
<keyword evidence="13" id="KW-0732">Signal</keyword>
<feature type="signal peptide" evidence="13">
    <location>
        <begin position="1"/>
        <end position="22"/>
    </location>
</feature>
<keyword evidence="10" id="KW-0482">Metalloprotease</keyword>
<dbReference type="SUPFAM" id="SSF63737">
    <property type="entry name" value="Leukotriene A4 hydrolase N-terminal domain"/>
    <property type="match status" value="1"/>
</dbReference>
<keyword evidence="6" id="KW-0645">Protease</keyword>
<dbReference type="AlphaFoldDB" id="A0A542DJP1"/>
<name>A0A542DJP1_AMYCI</name>
<dbReference type="InterPro" id="IPR050344">
    <property type="entry name" value="Peptidase_M1_aminopeptidases"/>
</dbReference>
<accession>A0A542DJP1</accession>
<evidence type="ECO:0000313" key="17">
    <source>
        <dbReference type="Proteomes" id="UP000320876"/>
    </source>
</evidence>